<dbReference type="InterPro" id="IPR000771">
    <property type="entry name" value="FBA_II"/>
</dbReference>
<dbReference type="GO" id="GO:0016832">
    <property type="term" value="F:aldehyde-lyase activity"/>
    <property type="evidence" value="ECO:0007669"/>
    <property type="project" value="InterPro"/>
</dbReference>
<dbReference type="OrthoDB" id="48988at2759"/>
<dbReference type="InterPro" id="IPR050246">
    <property type="entry name" value="Class_II_FBP_aldolase"/>
</dbReference>
<dbReference type="EMBL" id="RXIC02000023">
    <property type="protein sequence ID" value="KAB1212263.1"/>
    <property type="molecule type" value="Genomic_DNA"/>
</dbReference>
<organism evidence="2 3">
    <name type="scientific">Morella rubra</name>
    <name type="common">Chinese bayberry</name>
    <dbReference type="NCBI Taxonomy" id="262757"/>
    <lineage>
        <taxon>Eukaryota</taxon>
        <taxon>Viridiplantae</taxon>
        <taxon>Streptophyta</taxon>
        <taxon>Embryophyta</taxon>
        <taxon>Tracheophyta</taxon>
        <taxon>Spermatophyta</taxon>
        <taxon>Magnoliopsida</taxon>
        <taxon>eudicotyledons</taxon>
        <taxon>Gunneridae</taxon>
        <taxon>Pentapetalae</taxon>
        <taxon>rosids</taxon>
        <taxon>fabids</taxon>
        <taxon>Fagales</taxon>
        <taxon>Myricaceae</taxon>
        <taxon>Morella</taxon>
    </lineage>
</organism>
<gene>
    <name evidence="2" type="ORF">CJ030_MR5G025031</name>
</gene>
<dbReference type="PANTHER" id="PTHR30304:SF0">
    <property type="entry name" value="D-TAGATOSE-1,6-BISPHOSPHATE ALDOLASE SUBUNIT GATY-RELATED"/>
    <property type="match status" value="1"/>
</dbReference>
<dbReference type="NCBIfam" id="TIGR00167">
    <property type="entry name" value="cbbA"/>
    <property type="match status" value="1"/>
</dbReference>
<keyword evidence="3" id="KW-1185">Reference proteome</keyword>
<accession>A0A6A1VHW7</accession>
<dbReference type="GO" id="GO:0008270">
    <property type="term" value="F:zinc ion binding"/>
    <property type="evidence" value="ECO:0007669"/>
    <property type="project" value="InterPro"/>
</dbReference>
<dbReference type="InterPro" id="IPR042213">
    <property type="entry name" value="NBD_C_sf"/>
</dbReference>
<dbReference type="CDD" id="cd00947">
    <property type="entry name" value="TBP_aldolase_IIB"/>
    <property type="match status" value="1"/>
</dbReference>
<dbReference type="GO" id="GO:0005975">
    <property type="term" value="P:carbohydrate metabolic process"/>
    <property type="evidence" value="ECO:0007669"/>
    <property type="project" value="InterPro"/>
</dbReference>
<feature type="domain" description="Four-carbon acid sugar kinase nucleotide binding" evidence="1">
    <location>
        <begin position="54"/>
        <end position="211"/>
    </location>
</feature>
<comment type="caution">
    <text evidence="2">The sequence shown here is derived from an EMBL/GenBank/DDBJ whole genome shotgun (WGS) entry which is preliminary data.</text>
</comment>
<dbReference type="Gene3D" id="3.40.980.20">
    <property type="entry name" value="Four-carbon acid sugar kinase, nucleotide binding domain"/>
    <property type="match status" value="2"/>
</dbReference>
<dbReference type="PANTHER" id="PTHR30304">
    <property type="entry name" value="D-TAGATOSE-1,6-BISPHOSPHATE ALDOLASE"/>
    <property type="match status" value="1"/>
</dbReference>
<dbReference type="Pfam" id="PF17042">
    <property type="entry name" value="NBD_C"/>
    <property type="match status" value="2"/>
</dbReference>
<proteinExistence type="predicted"/>
<evidence type="ECO:0000313" key="2">
    <source>
        <dbReference type="EMBL" id="KAB1212263.1"/>
    </source>
</evidence>
<name>A0A6A1VHW7_9ROSI</name>
<evidence type="ECO:0000259" key="1">
    <source>
        <dbReference type="Pfam" id="PF17042"/>
    </source>
</evidence>
<dbReference type="Pfam" id="PF01116">
    <property type="entry name" value="F_bP_aldolase"/>
    <property type="match status" value="1"/>
</dbReference>
<protein>
    <submittedName>
        <fullName evidence="2">D-tagatose-1,6-bisphosphate aldolase subunit GatY</fullName>
    </submittedName>
</protein>
<feature type="domain" description="Four-carbon acid sugar kinase nucleotide binding" evidence="1">
    <location>
        <begin position="221"/>
        <end position="301"/>
    </location>
</feature>
<dbReference type="Gene3D" id="3.20.20.70">
    <property type="entry name" value="Aldolase class I"/>
    <property type="match status" value="1"/>
</dbReference>
<dbReference type="Proteomes" id="UP000516437">
    <property type="component" value="Chromosome 5"/>
</dbReference>
<dbReference type="SUPFAM" id="SSF51569">
    <property type="entry name" value="Aldolase"/>
    <property type="match status" value="1"/>
</dbReference>
<dbReference type="InterPro" id="IPR031475">
    <property type="entry name" value="NBD_C"/>
</dbReference>
<sequence>MAVFAAGMIKAELQGKRFLCRTAASFVSTRIGIIPKAPILPKDLGINKERNGGLIVVGSYVPKTTKQIEELRIQCGQMLRIIEVSVDKLAMRSVGEREEEISRAAEVADCFLQARRDTLILTSRELITGKTPSESLEINFKVSSALVEIVQQITTKPRYILAKGGITSSDLATKALEAKCAKIVGQALAGVPLWQLGPESRHPGVPYIVFPAPSESLEINFKVSSALVEIVQQITTKPRYILAKGGITSSDLATKALEAKCAKIVGQALAGVPLWQLGPESRHPGVPYIVFPGNVGDSKALAELVKSWARPVKLSSTKDLLFNAEKGGYAVGAFNVYNLEGVEAVVAAAEEERSPAILQIHPGAFKQGGIPLVACCVSAAEQACVPITVHFDHGTSKQDLVEALELGFDSLMVDGSHLSFKENVLYTKFVSSLAHSKGMLVEAELGRLSGTEDDLTVEDYEAKLTDIDQAQEFIDATGIDALAVCIGNVHGKYPASGPNLKLDLLKDLHTLSLKKGVFLVLHGASGLSEELIKDCIERGVRKFNVNTEVRKAFMDSLSSSGKDLVHVMASAKEAMKAVVAEKMHLFGSAGKA</sequence>
<dbReference type="InterPro" id="IPR013785">
    <property type="entry name" value="Aldolase_TIM"/>
</dbReference>
<dbReference type="AlphaFoldDB" id="A0A6A1VHW7"/>
<evidence type="ECO:0000313" key="3">
    <source>
        <dbReference type="Proteomes" id="UP000516437"/>
    </source>
</evidence>
<reference evidence="2 3" key="1">
    <citation type="journal article" date="2019" name="Plant Biotechnol. J.">
        <title>The red bayberry genome and genetic basis of sex determination.</title>
        <authorList>
            <person name="Jia H.M."/>
            <person name="Jia H.J."/>
            <person name="Cai Q.L."/>
            <person name="Wang Y."/>
            <person name="Zhao H.B."/>
            <person name="Yang W.F."/>
            <person name="Wang G.Y."/>
            <person name="Li Y.H."/>
            <person name="Zhan D.L."/>
            <person name="Shen Y.T."/>
            <person name="Niu Q.F."/>
            <person name="Chang L."/>
            <person name="Qiu J."/>
            <person name="Zhao L."/>
            <person name="Xie H.B."/>
            <person name="Fu W.Y."/>
            <person name="Jin J."/>
            <person name="Li X.W."/>
            <person name="Jiao Y."/>
            <person name="Zhou C.C."/>
            <person name="Tu T."/>
            <person name="Chai C.Y."/>
            <person name="Gao J.L."/>
            <person name="Fan L.J."/>
            <person name="van de Weg E."/>
            <person name="Wang J.Y."/>
            <person name="Gao Z.S."/>
        </authorList>
    </citation>
    <scope>NUCLEOTIDE SEQUENCE [LARGE SCALE GENOMIC DNA]</scope>
    <source>
        <tissue evidence="2">Leaves</tissue>
    </source>
</reference>
<dbReference type="SUPFAM" id="SSF142764">
    <property type="entry name" value="YgbK-like"/>
    <property type="match status" value="2"/>
</dbReference>